<organism evidence="1 2">
    <name type="scientific">Streptomyces lonarensis</name>
    <dbReference type="NCBI Taxonomy" id="700599"/>
    <lineage>
        <taxon>Bacteria</taxon>
        <taxon>Bacillati</taxon>
        <taxon>Actinomycetota</taxon>
        <taxon>Actinomycetes</taxon>
        <taxon>Kitasatosporales</taxon>
        <taxon>Streptomycetaceae</taxon>
        <taxon>Streptomyces</taxon>
    </lineage>
</organism>
<keyword evidence="2" id="KW-1185">Reference proteome</keyword>
<sequence>MSAPTHPLRHAGPSPRSTAQTRVPWWALLLPAVAFAVLLLLPTATAGAAADGPGRDQSQPVAELLERVHRALLHL</sequence>
<evidence type="ECO:0000313" key="1">
    <source>
        <dbReference type="EMBL" id="NJQ05952.1"/>
    </source>
</evidence>
<protein>
    <submittedName>
        <fullName evidence="1">Uncharacterized protein</fullName>
    </submittedName>
</protein>
<accession>A0A7X6D0L1</accession>
<dbReference type="Proteomes" id="UP000578686">
    <property type="component" value="Unassembled WGS sequence"/>
</dbReference>
<comment type="caution">
    <text evidence="1">The sequence shown here is derived from an EMBL/GenBank/DDBJ whole genome shotgun (WGS) entry which is preliminary data.</text>
</comment>
<dbReference type="EMBL" id="JAAVJD010000058">
    <property type="protein sequence ID" value="NJQ05952.1"/>
    <property type="molecule type" value="Genomic_DNA"/>
</dbReference>
<dbReference type="AlphaFoldDB" id="A0A7X6D0L1"/>
<name>A0A7X6D0L1_9ACTN</name>
<gene>
    <name evidence="1" type="ORF">HCN56_10260</name>
</gene>
<reference evidence="1 2" key="1">
    <citation type="submission" date="2020-03" db="EMBL/GenBank/DDBJ databases">
        <title>Draft genome of Streptomyces sp. ventii, isolated from the Axial Seamount in the Pacific Ocean, and resequencing of the two type strains Streptomyces lonarensis strain NCL 716 and Streptomyces bohaiensis strain 11A07.</title>
        <authorList>
            <person name="Loughran R.M."/>
            <person name="Pfannmuller K.M."/>
            <person name="Wasson B.J."/>
            <person name="Deadmond M.C."/>
            <person name="Paddock B.E."/>
            <person name="Koyack M.J."/>
            <person name="Gallegos D.A."/>
            <person name="Mitchell E.A."/>
            <person name="Ushijima B."/>
            <person name="Saw J.H."/>
            <person name="Mcphail K.L."/>
            <person name="Videau P."/>
        </authorList>
    </citation>
    <scope>NUCLEOTIDE SEQUENCE [LARGE SCALE GENOMIC DNA]</scope>
    <source>
        <strain evidence="1 2">NCL716</strain>
    </source>
</reference>
<proteinExistence type="predicted"/>
<dbReference type="RefSeq" id="WP_167969528.1">
    <property type="nucleotide sequence ID" value="NZ_JAAVJD010000058.1"/>
</dbReference>
<evidence type="ECO:0000313" key="2">
    <source>
        <dbReference type="Proteomes" id="UP000578686"/>
    </source>
</evidence>